<organism evidence="3 4">
    <name type="scientific">Erysipelothrix inopinata</name>
    <dbReference type="NCBI Taxonomy" id="225084"/>
    <lineage>
        <taxon>Bacteria</taxon>
        <taxon>Bacillati</taxon>
        <taxon>Bacillota</taxon>
        <taxon>Erysipelotrichia</taxon>
        <taxon>Erysipelotrichales</taxon>
        <taxon>Erysipelotrichaceae</taxon>
        <taxon>Erysipelothrix</taxon>
    </lineage>
</organism>
<accession>A0A7G9RWC1</accession>
<dbReference type="InterPro" id="IPR010540">
    <property type="entry name" value="CmpB_TMEM229"/>
</dbReference>
<dbReference type="EMBL" id="CP060715">
    <property type="protein sequence ID" value="QNN59896.1"/>
    <property type="molecule type" value="Genomic_DNA"/>
</dbReference>
<feature type="transmembrane region" description="Helical" evidence="2">
    <location>
        <begin position="106"/>
        <end position="130"/>
    </location>
</feature>
<evidence type="ECO:0000256" key="1">
    <source>
        <dbReference type="SAM" id="Coils"/>
    </source>
</evidence>
<feature type="transmembrane region" description="Helical" evidence="2">
    <location>
        <begin position="142"/>
        <end position="164"/>
    </location>
</feature>
<name>A0A7G9RWC1_9FIRM</name>
<sequence>MQTYFIYWLIYSFIGWILETVYCSIPAKKFVERGFLHGPLVPIYGFGAMTILFVLDPFLDNPLLVFILGIILTSALEYITSYIMEKAFDMRWWDYSKRKFNINGRVCLRNSLMFGALSVILVVWVHPTIIVEVSKLSLSTQHWVMIIAGSIIIVDFVITLVSTLNLKKYLKELKDIKDEISTIVDNLEEKQIKRRDELTARYDAVKNKLKFSERRILRSFPTSKSIKFPEHLDELKKSMFKRK</sequence>
<reference evidence="3 4" key="1">
    <citation type="submission" date="2020-08" db="EMBL/GenBank/DDBJ databases">
        <title>Genome sequence of Erysipelothrix inopinata DSM 15511T.</title>
        <authorList>
            <person name="Hyun D.-W."/>
            <person name="Bae J.-W."/>
        </authorList>
    </citation>
    <scope>NUCLEOTIDE SEQUENCE [LARGE SCALE GENOMIC DNA]</scope>
    <source>
        <strain evidence="3 4">DSM 15511</strain>
    </source>
</reference>
<feature type="transmembrane region" description="Helical" evidence="2">
    <location>
        <begin position="6"/>
        <end position="23"/>
    </location>
</feature>
<evidence type="ECO:0000313" key="4">
    <source>
        <dbReference type="Proteomes" id="UP000515928"/>
    </source>
</evidence>
<protein>
    <submittedName>
        <fullName evidence="3">Putative ABC transporter permease</fullName>
    </submittedName>
</protein>
<keyword evidence="4" id="KW-1185">Reference proteome</keyword>
<dbReference type="AlphaFoldDB" id="A0A7G9RWC1"/>
<gene>
    <name evidence="3" type="ORF">H9L01_05750</name>
</gene>
<dbReference type="KEGG" id="eio:H9L01_05750"/>
<dbReference type="Proteomes" id="UP000515928">
    <property type="component" value="Chromosome"/>
</dbReference>
<keyword evidence="2" id="KW-0472">Membrane</keyword>
<dbReference type="Pfam" id="PF06541">
    <property type="entry name" value="ABC_trans_CmpB"/>
    <property type="match status" value="1"/>
</dbReference>
<keyword evidence="2" id="KW-1133">Transmembrane helix</keyword>
<feature type="coiled-coil region" evidence="1">
    <location>
        <begin position="166"/>
        <end position="215"/>
    </location>
</feature>
<evidence type="ECO:0000256" key="2">
    <source>
        <dbReference type="SAM" id="Phobius"/>
    </source>
</evidence>
<dbReference type="RefSeq" id="WP_187533030.1">
    <property type="nucleotide sequence ID" value="NZ_CBCSHU010000002.1"/>
</dbReference>
<feature type="transmembrane region" description="Helical" evidence="2">
    <location>
        <begin position="35"/>
        <end position="55"/>
    </location>
</feature>
<evidence type="ECO:0000313" key="3">
    <source>
        <dbReference type="EMBL" id="QNN59896.1"/>
    </source>
</evidence>
<feature type="transmembrane region" description="Helical" evidence="2">
    <location>
        <begin position="61"/>
        <end position="85"/>
    </location>
</feature>
<keyword evidence="2" id="KW-0812">Transmembrane</keyword>
<proteinExistence type="predicted"/>
<keyword evidence="1" id="KW-0175">Coiled coil</keyword>